<dbReference type="AlphaFoldDB" id="A0A803PQV8"/>
<dbReference type="OMA" id="CWTENAT"/>
<name>A0A803PQV8_CANSA</name>
<proteinExistence type="predicted"/>
<dbReference type="Proteomes" id="UP000596661">
    <property type="component" value="Chromosome 5"/>
</dbReference>
<accession>A0A803PQV8</accession>
<evidence type="ECO:0000313" key="2">
    <source>
        <dbReference type="Proteomes" id="UP000596661"/>
    </source>
</evidence>
<protein>
    <recommendedName>
        <fullName evidence="3">Reverse transcriptase</fullName>
    </recommendedName>
</protein>
<evidence type="ECO:0008006" key="3">
    <source>
        <dbReference type="Google" id="ProtNLM"/>
    </source>
</evidence>
<dbReference type="Gramene" id="evm.model.05.547">
    <property type="protein sequence ID" value="cds.evm.model.05.547"/>
    <property type="gene ID" value="evm.TU.05.547"/>
</dbReference>
<organism evidence="1 2">
    <name type="scientific">Cannabis sativa</name>
    <name type="common">Hemp</name>
    <name type="synonym">Marijuana</name>
    <dbReference type="NCBI Taxonomy" id="3483"/>
    <lineage>
        <taxon>Eukaryota</taxon>
        <taxon>Viridiplantae</taxon>
        <taxon>Streptophyta</taxon>
        <taxon>Embryophyta</taxon>
        <taxon>Tracheophyta</taxon>
        <taxon>Spermatophyta</taxon>
        <taxon>Magnoliopsida</taxon>
        <taxon>eudicotyledons</taxon>
        <taxon>Gunneridae</taxon>
        <taxon>Pentapetalae</taxon>
        <taxon>rosids</taxon>
        <taxon>fabids</taxon>
        <taxon>Rosales</taxon>
        <taxon>Cannabaceae</taxon>
        <taxon>Cannabis</taxon>
    </lineage>
</organism>
<reference evidence="1" key="1">
    <citation type="submission" date="2018-11" db="EMBL/GenBank/DDBJ databases">
        <authorList>
            <person name="Grassa J C."/>
        </authorList>
    </citation>
    <scope>NUCLEOTIDE SEQUENCE [LARGE SCALE GENOMIC DNA]</scope>
</reference>
<keyword evidence="2" id="KW-1185">Reference proteome</keyword>
<dbReference type="EnsemblPlants" id="evm.model.05.547">
    <property type="protein sequence ID" value="cds.evm.model.05.547"/>
    <property type="gene ID" value="evm.TU.05.547"/>
</dbReference>
<evidence type="ECO:0000313" key="1">
    <source>
        <dbReference type="EnsemblPlants" id="cds.evm.model.05.547"/>
    </source>
</evidence>
<dbReference type="EMBL" id="UZAU01000430">
    <property type="status" value="NOT_ANNOTATED_CDS"/>
    <property type="molecule type" value="Genomic_DNA"/>
</dbReference>
<sequence>MYQVVAKLKALKPVFKQINQEGFTDLHAASISADKELKHCQESLLLDPLNPVLQQEELNARVTFTQAHKNYQSFLHQKAKTSWTRDGDDNTTVFHASLKARNNQNRILSIVDAQGTRVDEPGKITEVFLNYYQQLLGTKMMNRRKVIGQVLNKGPIVTTQQNLTLMAPITDAEIKNAMFAIPGSKAPGPDGYSSFFFQDNWDLLGSDICDAVRSFLHSGKILKEIN</sequence>
<reference evidence="1" key="2">
    <citation type="submission" date="2021-03" db="UniProtKB">
        <authorList>
            <consortium name="EnsemblPlants"/>
        </authorList>
    </citation>
    <scope>IDENTIFICATION</scope>
</reference>